<accession>A0AAV4DB00</accession>
<keyword evidence="2" id="KW-1185">Reference proteome</keyword>
<dbReference type="Proteomes" id="UP000735302">
    <property type="component" value="Unassembled WGS sequence"/>
</dbReference>
<comment type="caution">
    <text evidence="1">The sequence shown here is derived from an EMBL/GenBank/DDBJ whole genome shotgun (WGS) entry which is preliminary data.</text>
</comment>
<dbReference type="EMBL" id="BLXT01007668">
    <property type="protein sequence ID" value="GFO41101.1"/>
    <property type="molecule type" value="Genomic_DNA"/>
</dbReference>
<proteinExistence type="predicted"/>
<reference evidence="1 2" key="1">
    <citation type="journal article" date="2021" name="Elife">
        <title>Chloroplast acquisition without the gene transfer in kleptoplastic sea slugs, Plakobranchus ocellatus.</title>
        <authorList>
            <person name="Maeda T."/>
            <person name="Takahashi S."/>
            <person name="Yoshida T."/>
            <person name="Shimamura S."/>
            <person name="Takaki Y."/>
            <person name="Nagai Y."/>
            <person name="Toyoda A."/>
            <person name="Suzuki Y."/>
            <person name="Arimoto A."/>
            <person name="Ishii H."/>
            <person name="Satoh N."/>
            <person name="Nishiyama T."/>
            <person name="Hasebe M."/>
            <person name="Maruyama T."/>
            <person name="Minagawa J."/>
            <person name="Obokata J."/>
            <person name="Shigenobu S."/>
        </authorList>
    </citation>
    <scope>NUCLEOTIDE SEQUENCE [LARGE SCALE GENOMIC DNA]</scope>
</reference>
<organism evidence="1 2">
    <name type="scientific">Plakobranchus ocellatus</name>
    <dbReference type="NCBI Taxonomy" id="259542"/>
    <lineage>
        <taxon>Eukaryota</taxon>
        <taxon>Metazoa</taxon>
        <taxon>Spiralia</taxon>
        <taxon>Lophotrochozoa</taxon>
        <taxon>Mollusca</taxon>
        <taxon>Gastropoda</taxon>
        <taxon>Heterobranchia</taxon>
        <taxon>Euthyneura</taxon>
        <taxon>Panpulmonata</taxon>
        <taxon>Sacoglossa</taxon>
        <taxon>Placobranchoidea</taxon>
        <taxon>Plakobranchidae</taxon>
        <taxon>Plakobranchus</taxon>
    </lineage>
</organism>
<evidence type="ECO:0000313" key="1">
    <source>
        <dbReference type="EMBL" id="GFO41101.1"/>
    </source>
</evidence>
<name>A0AAV4DB00_9GAST</name>
<sequence>MRLAFSIFKLGTLKSPRVITAMQLTYTDFSEKSIPLAQWVSLQAPSSFHVPKDDITDGVRDAQRLHFSTKERRPQADDCLLSQQRSVALSRTDISAHAPSLKPILS</sequence>
<gene>
    <name evidence="1" type="ORF">PoB_006760600</name>
</gene>
<protein>
    <submittedName>
        <fullName evidence="1">Uncharacterized protein</fullName>
    </submittedName>
</protein>
<dbReference type="AlphaFoldDB" id="A0AAV4DB00"/>
<evidence type="ECO:0000313" key="2">
    <source>
        <dbReference type="Proteomes" id="UP000735302"/>
    </source>
</evidence>